<organism evidence="1 2">
    <name type="scientific">Rhododendron simsii</name>
    <name type="common">Sims's rhododendron</name>
    <dbReference type="NCBI Taxonomy" id="118357"/>
    <lineage>
        <taxon>Eukaryota</taxon>
        <taxon>Viridiplantae</taxon>
        <taxon>Streptophyta</taxon>
        <taxon>Embryophyta</taxon>
        <taxon>Tracheophyta</taxon>
        <taxon>Spermatophyta</taxon>
        <taxon>Magnoliopsida</taxon>
        <taxon>eudicotyledons</taxon>
        <taxon>Gunneridae</taxon>
        <taxon>Pentapetalae</taxon>
        <taxon>asterids</taxon>
        <taxon>Ericales</taxon>
        <taxon>Ericaceae</taxon>
        <taxon>Ericoideae</taxon>
        <taxon>Rhodoreae</taxon>
        <taxon>Rhododendron</taxon>
    </lineage>
</organism>
<evidence type="ECO:0000313" key="1">
    <source>
        <dbReference type="EMBL" id="KAF7140963.1"/>
    </source>
</evidence>
<dbReference type="AlphaFoldDB" id="A0A834GW43"/>
<proteinExistence type="predicted"/>
<dbReference type="OrthoDB" id="1742556at2759"/>
<accession>A0A834GW43</accession>
<reference evidence="1" key="1">
    <citation type="submission" date="2019-11" db="EMBL/GenBank/DDBJ databases">
        <authorList>
            <person name="Liu Y."/>
            <person name="Hou J."/>
            <person name="Li T.-Q."/>
            <person name="Guan C.-H."/>
            <person name="Wu X."/>
            <person name="Wu H.-Z."/>
            <person name="Ling F."/>
            <person name="Zhang R."/>
            <person name="Shi X.-G."/>
            <person name="Ren J.-P."/>
            <person name="Chen E.-F."/>
            <person name="Sun J.-M."/>
        </authorList>
    </citation>
    <scope>NUCLEOTIDE SEQUENCE</scope>
    <source>
        <strain evidence="1">Adult_tree_wgs_1</strain>
        <tissue evidence="1">Leaves</tissue>
    </source>
</reference>
<comment type="caution">
    <text evidence="1">The sequence shown here is derived from an EMBL/GenBank/DDBJ whole genome shotgun (WGS) entry which is preliminary data.</text>
</comment>
<dbReference type="Proteomes" id="UP000626092">
    <property type="component" value="Unassembled WGS sequence"/>
</dbReference>
<gene>
    <name evidence="1" type="ORF">RHSIM_Rhsim06G0129600</name>
</gene>
<dbReference type="EMBL" id="WJXA01000006">
    <property type="protein sequence ID" value="KAF7140963.1"/>
    <property type="molecule type" value="Genomic_DNA"/>
</dbReference>
<name>A0A834GW43_RHOSS</name>
<evidence type="ECO:0000313" key="2">
    <source>
        <dbReference type="Proteomes" id="UP000626092"/>
    </source>
</evidence>
<sequence>MIWLKGLGNYREPTIIFQRSLEEVKFCLGNTMFFQIIFKLNQCLRLAEIADDWQTDDVSGHLGHCNFKVDMIDRNVSLLTGGEKEQSLGQEYINGSKMMTRSTVGVANLERLVVVTIVPTLEVGENLVVTTAGGERWLAPMRINGCMLSLVSPNLVYDLMIVVHLRL</sequence>
<protein>
    <submittedName>
        <fullName evidence="1">Uncharacterized protein</fullName>
    </submittedName>
</protein>
<keyword evidence="2" id="KW-1185">Reference proteome</keyword>